<name>A0A560FFR4_9PROT</name>
<comment type="caution">
    <text evidence="3">The sequence shown here is derived from an EMBL/GenBank/DDBJ whole genome shotgun (WGS) entry which is preliminary data.</text>
</comment>
<dbReference type="EMBL" id="VITN01000007">
    <property type="protein sequence ID" value="TWB20444.1"/>
    <property type="molecule type" value="Genomic_DNA"/>
</dbReference>
<gene>
    <name evidence="3" type="ORF">FBZ89_107155</name>
</gene>
<sequence length="472" mass="49898">MTQRRALAGALALLLAAAPAVGTAADQVPAAAIDRDVAGALHRFGVPGAAVQVIRHGKVIYTKAFGALDAIGGGAPVRPDTFFEIGSITKQFTAAAILQLQEAGKLQVDRPLADYLPGAPHAGEVTLRQLLSHTSGLHEYLDGPGIDELAIRPIAYPDLIARVAPLPLDFPPGSRWSYSNTGYLLLGKVIEAVSGESYRAYLQHHIFDPLGLGDMRTTAEETHLPNMALGHHHVEGRLARAGIIHADWAGPAGFLVMRLEDLAIWDAALRGGKVISMDSYRQMTTPFMTSQNGSADYGFGLFVGTVYGQPRIGHTGGSLGFTTADEYFPKQDVRIVALTNLGDDSPEAGEALTNIVFTDLYPTLSAAAERPAPDEDTHVTQAATGAFRDLQTGGDYAHFSAPLGAKLAGDKGAKFATDLAPYGAPTAATFKGARQSGVEHWYDYVLQFGPGVFLPFAVRLGDDGKVAGFSIG</sequence>
<evidence type="ECO:0000256" key="1">
    <source>
        <dbReference type="SAM" id="SignalP"/>
    </source>
</evidence>
<evidence type="ECO:0000313" key="4">
    <source>
        <dbReference type="Proteomes" id="UP000319859"/>
    </source>
</evidence>
<evidence type="ECO:0000313" key="3">
    <source>
        <dbReference type="EMBL" id="TWB20444.1"/>
    </source>
</evidence>
<dbReference type="InterPro" id="IPR012338">
    <property type="entry name" value="Beta-lactam/transpept-like"/>
</dbReference>
<feature type="chain" id="PRO_5022030336" evidence="1">
    <location>
        <begin position="25"/>
        <end position="472"/>
    </location>
</feature>
<reference evidence="3 4" key="1">
    <citation type="submission" date="2019-06" db="EMBL/GenBank/DDBJ databases">
        <title>Genomic Encyclopedia of Type Strains, Phase IV (KMG-V): Genome sequencing to study the core and pangenomes of soil and plant-associated prokaryotes.</title>
        <authorList>
            <person name="Whitman W."/>
        </authorList>
    </citation>
    <scope>NUCLEOTIDE SEQUENCE [LARGE SCALE GENOMIC DNA]</scope>
    <source>
        <strain evidence="3 4">BR 11880</strain>
    </source>
</reference>
<dbReference type="RefSeq" id="WP_145750551.1">
    <property type="nucleotide sequence ID" value="NZ_VITN01000007.1"/>
</dbReference>
<dbReference type="PANTHER" id="PTHR46825">
    <property type="entry name" value="D-ALANYL-D-ALANINE-CARBOXYPEPTIDASE/ENDOPEPTIDASE AMPH"/>
    <property type="match status" value="1"/>
</dbReference>
<evidence type="ECO:0000259" key="2">
    <source>
        <dbReference type="Pfam" id="PF00144"/>
    </source>
</evidence>
<protein>
    <submittedName>
        <fullName evidence="3">CubicO group peptidase (Beta-lactamase class C family)</fullName>
    </submittedName>
</protein>
<keyword evidence="1" id="KW-0732">Signal</keyword>
<dbReference type="AlphaFoldDB" id="A0A560FFR4"/>
<feature type="domain" description="Beta-lactamase-related" evidence="2">
    <location>
        <begin position="34"/>
        <end position="355"/>
    </location>
</feature>
<accession>A0A560FFR4</accession>
<dbReference type="Proteomes" id="UP000319859">
    <property type="component" value="Unassembled WGS sequence"/>
</dbReference>
<dbReference type="Pfam" id="PF00144">
    <property type="entry name" value="Beta-lactamase"/>
    <property type="match status" value="1"/>
</dbReference>
<dbReference type="SUPFAM" id="SSF56601">
    <property type="entry name" value="beta-lactamase/transpeptidase-like"/>
    <property type="match status" value="1"/>
</dbReference>
<dbReference type="OrthoDB" id="5377431at2"/>
<feature type="signal peptide" evidence="1">
    <location>
        <begin position="1"/>
        <end position="24"/>
    </location>
</feature>
<organism evidence="3 4">
    <name type="scientific">Nitrospirillum amazonense</name>
    <dbReference type="NCBI Taxonomy" id="28077"/>
    <lineage>
        <taxon>Bacteria</taxon>
        <taxon>Pseudomonadati</taxon>
        <taxon>Pseudomonadota</taxon>
        <taxon>Alphaproteobacteria</taxon>
        <taxon>Rhodospirillales</taxon>
        <taxon>Azospirillaceae</taxon>
        <taxon>Nitrospirillum</taxon>
    </lineage>
</organism>
<dbReference type="PANTHER" id="PTHR46825:SF9">
    <property type="entry name" value="BETA-LACTAMASE-RELATED DOMAIN-CONTAINING PROTEIN"/>
    <property type="match status" value="1"/>
</dbReference>
<dbReference type="InterPro" id="IPR050491">
    <property type="entry name" value="AmpC-like"/>
</dbReference>
<dbReference type="Gene3D" id="3.40.710.10">
    <property type="entry name" value="DD-peptidase/beta-lactamase superfamily"/>
    <property type="match status" value="1"/>
</dbReference>
<proteinExistence type="predicted"/>
<dbReference type="InterPro" id="IPR001466">
    <property type="entry name" value="Beta-lactam-related"/>
</dbReference>